<sequence length="70" mass="7490">MSGVPEACKHCGGTAFEWFAHKRAASDVVDGRLRTHEVQCSFVLGCLDCSETLMVVAADTIAGMLSTRSQ</sequence>
<proteinExistence type="predicted"/>
<organism evidence="1 2">
    <name type="scientific">Xanthomonas axonopodis pv. vasculorum</name>
    <dbReference type="NCBI Taxonomy" id="325777"/>
    <lineage>
        <taxon>Bacteria</taxon>
        <taxon>Pseudomonadati</taxon>
        <taxon>Pseudomonadota</taxon>
        <taxon>Gammaproteobacteria</taxon>
        <taxon>Lysobacterales</taxon>
        <taxon>Lysobacteraceae</taxon>
        <taxon>Xanthomonas</taxon>
    </lineage>
</organism>
<dbReference type="STRING" id="325777.GW15_0221575"/>
<dbReference type="EMBL" id="JPHD02000143">
    <property type="protein sequence ID" value="KGE50355.1"/>
    <property type="molecule type" value="Genomic_DNA"/>
</dbReference>
<reference evidence="1 2" key="1">
    <citation type="submission" date="2014-09" db="EMBL/GenBank/DDBJ databases">
        <title>A draft genome sequence for Xanthomonas axonopodis pv. vasculorum NCPPB 900.</title>
        <authorList>
            <person name="Harrison J."/>
            <person name="Studholme D.J."/>
        </authorList>
    </citation>
    <scope>NUCLEOTIDE SEQUENCE [LARGE SCALE GENOMIC DNA]</scope>
    <source>
        <strain evidence="1 2">NCPPB 900</strain>
    </source>
</reference>
<name>A0A098PTL2_9XANT</name>
<accession>A0A098PTL2</accession>
<dbReference type="Proteomes" id="UP000028012">
    <property type="component" value="Unassembled WGS sequence"/>
</dbReference>
<comment type="caution">
    <text evidence="1">The sequence shown here is derived from an EMBL/GenBank/DDBJ whole genome shotgun (WGS) entry which is preliminary data.</text>
</comment>
<gene>
    <name evidence="1" type="ORF">GW15_0221575</name>
</gene>
<protein>
    <submittedName>
        <fullName evidence="1">Uncharacterized protein</fullName>
    </submittedName>
</protein>
<evidence type="ECO:0000313" key="2">
    <source>
        <dbReference type="Proteomes" id="UP000028012"/>
    </source>
</evidence>
<dbReference type="HOGENOM" id="CLU_2756831_0_0_6"/>
<dbReference type="AlphaFoldDB" id="A0A098PTL2"/>
<evidence type="ECO:0000313" key="1">
    <source>
        <dbReference type="EMBL" id="KGE50355.1"/>
    </source>
</evidence>